<dbReference type="Proteomes" id="UP001289135">
    <property type="component" value="Unassembled WGS sequence"/>
</dbReference>
<organism evidence="7 8">
    <name type="scientific">Lyticum sinuosum</name>
    <dbReference type="NCBI Taxonomy" id="1332059"/>
    <lineage>
        <taxon>Bacteria</taxon>
        <taxon>Pseudomonadati</taxon>
        <taxon>Pseudomonadota</taxon>
        <taxon>Alphaproteobacteria</taxon>
        <taxon>Rickettsiales</taxon>
        <taxon>Lyticum</taxon>
    </lineage>
</organism>
<evidence type="ECO:0000313" key="8">
    <source>
        <dbReference type="Proteomes" id="UP001289135"/>
    </source>
</evidence>
<name>A0AAE4VKS6_9RICK</name>
<reference evidence="7" key="1">
    <citation type="submission" date="2023-02" db="EMBL/GenBank/DDBJ databases">
        <title>Host association and intracellularity evolved multiple times independently in the Rickettsiales.</title>
        <authorList>
            <person name="Castelli M."/>
            <person name="Nardi T."/>
            <person name="Gammuto L."/>
            <person name="Bellinzona G."/>
            <person name="Sabaneyeva E."/>
            <person name="Potekhin A."/>
            <person name="Serra V."/>
            <person name="Petroni G."/>
            <person name="Sassera D."/>
        </authorList>
    </citation>
    <scope>NUCLEOTIDE SEQUENCE</scope>
    <source>
        <strain evidence="7">USBL-36I1</strain>
    </source>
</reference>
<protein>
    <submittedName>
        <fullName evidence="7">Type IV secretion system protein VirB8</fullName>
    </submittedName>
</protein>
<dbReference type="InterPro" id="IPR007430">
    <property type="entry name" value="VirB8"/>
</dbReference>
<comment type="caution">
    <text evidence="7">The sequence shown here is derived from an EMBL/GenBank/DDBJ whole genome shotgun (WGS) entry which is preliminary data.</text>
</comment>
<dbReference type="SUPFAM" id="SSF54427">
    <property type="entry name" value="NTF2-like"/>
    <property type="match status" value="1"/>
</dbReference>
<sequence>MRNDNNEYYHLISQKLEDGSYFSDAQKWFAQKYLFVYTQHIFSVILVIVFMINSALIIIASQMNYEVKKIPFSIYAIDPITKFPRISALSDKDEDMVVSVARYLISYYTKLREEYNPIISTDSSSYNTYLNKVQKLSSRQVYNDFLNFIAPNSNPESPVLQYRDIITRKIRIKKVEFLPYLFKPDRAIIYYFTENTLNNQIVDRNEFQVEILFDISIKSKMHQVEMSILRYQYIKD</sequence>
<dbReference type="Gene3D" id="3.10.450.230">
    <property type="entry name" value="VirB8 protein"/>
    <property type="match status" value="1"/>
</dbReference>
<evidence type="ECO:0000256" key="1">
    <source>
        <dbReference type="ARBA" id="ARBA00004167"/>
    </source>
</evidence>
<dbReference type="AlphaFoldDB" id="A0AAE4VKS6"/>
<evidence type="ECO:0000256" key="3">
    <source>
        <dbReference type="ARBA" id="ARBA00022989"/>
    </source>
</evidence>
<dbReference type="Pfam" id="PF04335">
    <property type="entry name" value="VirB8"/>
    <property type="match status" value="1"/>
</dbReference>
<evidence type="ECO:0000259" key="6">
    <source>
        <dbReference type="Pfam" id="PF04335"/>
    </source>
</evidence>
<dbReference type="RefSeq" id="WP_322498526.1">
    <property type="nucleotide sequence ID" value="NZ_JARGYU010000001.1"/>
</dbReference>
<keyword evidence="2 5" id="KW-0812">Transmembrane</keyword>
<accession>A0AAE4VKS6</accession>
<gene>
    <name evidence="7" type="ORF">Lyticum_00262</name>
</gene>
<feature type="transmembrane region" description="Helical" evidence="5">
    <location>
        <begin position="41"/>
        <end position="60"/>
    </location>
</feature>
<keyword evidence="8" id="KW-1185">Reference proteome</keyword>
<keyword evidence="3 5" id="KW-1133">Transmembrane helix</keyword>
<evidence type="ECO:0000256" key="4">
    <source>
        <dbReference type="ARBA" id="ARBA00023136"/>
    </source>
</evidence>
<dbReference type="GO" id="GO:0016020">
    <property type="term" value="C:membrane"/>
    <property type="evidence" value="ECO:0007669"/>
    <property type="project" value="UniProtKB-SubCell"/>
</dbReference>
<keyword evidence="4 5" id="KW-0472">Membrane</keyword>
<evidence type="ECO:0000256" key="2">
    <source>
        <dbReference type="ARBA" id="ARBA00022692"/>
    </source>
</evidence>
<dbReference type="InterPro" id="IPR032710">
    <property type="entry name" value="NTF2-like_dom_sf"/>
</dbReference>
<proteinExistence type="predicted"/>
<evidence type="ECO:0000256" key="5">
    <source>
        <dbReference type="SAM" id="Phobius"/>
    </source>
</evidence>
<dbReference type="EMBL" id="JARGYU010000001">
    <property type="protein sequence ID" value="MDZ5761099.1"/>
    <property type="molecule type" value="Genomic_DNA"/>
</dbReference>
<feature type="domain" description="Bacterial virulence protein VirB8" evidence="6">
    <location>
        <begin position="25"/>
        <end position="216"/>
    </location>
</feature>
<comment type="subcellular location">
    <subcellularLocation>
        <location evidence="1">Membrane</location>
        <topology evidence="1">Single-pass membrane protein</topology>
    </subcellularLocation>
</comment>
<evidence type="ECO:0000313" key="7">
    <source>
        <dbReference type="EMBL" id="MDZ5761099.1"/>
    </source>
</evidence>